<keyword evidence="3" id="KW-0808">Transferase</keyword>
<dbReference type="FunFam" id="3.40.50.2000:FF:000047">
    <property type="entry name" value="Glycosyltransferase"/>
    <property type="match status" value="2"/>
</dbReference>
<dbReference type="PROSITE" id="PS00375">
    <property type="entry name" value="UDPGT"/>
    <property type="match status" value="2"/>
</dbReference>
<evidence type="ECO:0000259" key="4">
    <source>
        <dbReference type="Pfam" id="PF26168"/>
    </source>
</evidence>
<dbReference type="Pfam" id="PF00201">
    <property type="entry name" value="UDPGT"/>
    <property type="match status" value="2"/>
</dbReference>
<dbReference type="SUPFAM" id="SSF53756">
    <property type="entry name" value="UDP-Glycosyltransferase/glycogen phosphorylase"/>
    <property type="match status" value="2"/>
</dbReference>
<evidence type="ECO:0000313" key="5">
    <source>
        <dbReference type="EMBL" id="KAK2992919.1"/>
    </source>
</evidence>
<feature type="domain" description="Glycosyltransferase N-terminal" evidence="4">
    <location>
        <begin position="504"/>
        <end position="747"/>
    </location>
</feature>
<reference evidence="5" key="1">
    <citation type="submission" date="2022-12" db="EMBL/GenBank/DDBJ databases">
        <title>Draft genome assemblies for two species of Escallonia (Escalloniales).</title>
        <authorList>
            <person name="Chanderbali A."/>
            <person name="Dervinis C."/>
            <person name="Anghel I."/>
            <person name="Soltis D."/>
            <person name="Soltis P."/>
            <person name="Zapata F."/>
        </authorList>
    </citation>
    <scope>NUCLEOTIDE SEQUENCE</scope>
    <source>
        <strain evidence="5">UCBG92.1500</strain>
        <tissue evidence="5">Leaf</tissue>
    </source>
</reference>
<dbReference type="AlphaFoldDB" id="A0AA88RVP5"/>
<evidence type="ECO:0000256" key="3">
    <source>
        <dbReference type="ARBA" id="ARBA00022679"/>
    </source>
</evidence>
<dbReference type="PANTHER" id="PTHR48047:SF217">
    <property type="entry name" value="GLYCOSYLTRANSFERASE"/>
    <property type="match status" value="1"/>
</dbReference>
<dbReference type="GO" id="GO:0035251">
    <property type="term" value="F:UDP-glucosyltransferase activity"/>
    <property type="evidence" value="ECO:0007669"/>
    <property type="project" value="TreeGrafter"/>
</dbReference>
<dbReference type="PANTHER" id="PTHR48047">
    <property type="entry name" value="GLYCOSYLTRANSFERASE"/>
    <property type="match status" value="1"/>
</dbReference>
<keyword evidence="2" id="KW-0328">Glycosyltransferase</keyword>
<gene>
    <name evidence="5" type="ORF">RJ640_024073</name>
</gene>
<protein>
    <recommendedName>
        <fullName evidence="4">Glycosyltransferase N-terminal domain-containing protein</fullName>
    </recommendedName>
</protein>
<dbReference type="FunFam" id="3.40.50.2000:FF:000071">
    <property type="entry name" value="Glycosyltransferase"/>
    <property type="match status" value="2"/>
</dbReference>
<dbReference type="InterPro" id="IPR035595">
    <property type="entry name" value="UDP_glycos_trans_CS"/>
</dbReference>
<proteinExistence type="inferred from homology"/>
<dbReference type="InterPro" id="IPR002213">
    <property type="entry name" value="UDP_glucos_trans"/>
</dbReference>
<dbReference type="Pfam" id="PF26168">
    <property type="entry name" value="Glyco_transf_N"/>
    <property type="match status" value="2"/>
</dbReference>
<dbReference type="CDD" id="cd03784">
    <property type="entry name" value="GT1_Gtf-like"/>
    <property type="match status" value="2"/>
</dbReference>
<evidence type="ECO:0000256" key="2">
    <source>
        <dbReference type="ARBA" id="ARBA00022676"/>
    </source>
</evidence>
<dbReference type="Proteomes" id="UP001187471">
    <property type="component" value="Unassembled WGS sequence"/>
</dbReference>
<accession>A0AA88RVP5</accession>
<sequence length="984" mass="110006">MASHAKQLHFVLFPLMAQGHMIPMIDIARLLAQRGVVVTIITTPLNAKRFEPVMARATQGGLQIQLVQLHFRCVEAGLPEGCENIDMLPSLDQATKFFAATGMLKEPVEQLLQELKPSPSCMISDMCFPWTTDLACKFHIPRLVFHGICCFALLCSHNLLASRVFDKVESESERFVVPGLPDRIELTKPRLPSIVYSKSAPASVEEFRNKITEAGDAAYGVVVNSFEELEPEYLKGYAEAKKGNKIWCIGPVSLCNQSNLDKAERGNKASIDEKQCLEWLDSWEPSSVVYVCLGSLSRLATSQLIELGLGLEASNRPFIWCIRYQSEEFERWILEEGYEERTRGRCLLIRGWSPQVLILSHRAVGGFLTHCGWNSTLEGVSAGVPLMTWPMFAEQFCNEELVVQVLKIGVRSGVEVPVVFGEEEKIGVLVYKNDVKMALDRLMDEGEEGEERRKRARKLGEMAKRAIEEGGSSHLNLTMLIQDILEQANGLLHFAMASQAKQLHFVLFPLMAQGHMIPMIDIARLLAQRGVVVTIITTPLNANRFEPVIARATQAGLRIQLVLLHFPCVEAGLPEGCENFDMLPSLNLATKFIVAIGMLKEPVEQLLHELKPSPSCMISDMCFPWTTDLACKLHIPRLVFHGTCCFALLCSHNLLASRVFDKVESESERFVVPGLPDRIELTKPRLPSMVYSKSAPASGEEFHNKVREAGDAAYGIVVNSFEELEPEYINGYTEAKKGNKIWCIGPVSLCNQSNLDKAERGSKASIDEKQCLEWLDSWEPSSVVYVCLGSLSRLATSQLIELGLGLEASNRPFIWCIRYQSEEFERWILEEGYEERTRGRCLLIRGWAPQVLILSHRAVGGFLTHCGWNSTLEGVSAGVPLMTWPTFAEQFCNEELVVQVLKIGVRSGVEVPIVFGEEEKIGVLVYKSDVKMALDRLMDEGEEGEERRKRARKLGEMAKHAIEEGGSSHLNLTTLIQDILEQAN</sequence>
<dbReference type="InterPro" id="IPR058980">
    <property type="entry name" value="Glyco_transf_N"/>
</dbReference>
<dbReference type="EMBL" id="JAVXUO010000370">
    <property type="protein sequence ID" value="KAK2992919.1"/>
    <property type="molecule type" value="Genomic_DNA"/>
</dbReference>
<comment type="similarity">
    <text evidence="1">Belongs to the UDP-glycosyltransferase family.</text>
</comment>
<evidence type="ECO:0000256" key="1">
    <source>
        <dbReference type="ARBA" id="ARBA00009995"/>
    </source>
</evidence>
<evidence type="ECO:0000313" key="6">
    <source>
        <dbReference type="Proteomes" id="UP001187471"/>
    </source>
</evidence>
<feature type="domain" description="Glycosyltransferase N-terminal" evidence="4">
    <location>
        <begin position="9"/>
        <end position="252"/>
    </location>
</feature>
<name>A0AA88RVP5_9ASTE</name>
<organism evidence="5 6">
    <name type="scientific">Escallonia rubra</name>
    <dbReference type="NCBI Taxonomy" id="112253"/>
    <lineage>
        <taxon>Eukaryota</taxon>
        <taxon>Viridiplantae</taxon>
        <taxon>Streptophyta</taxon>
        <taxon>Embryophyta</taxon>
        <taxon>Tracheophyta</taxon>
        <taxon>Spermatophyta</taxon>
        <taxon>Magnoliopsida</taxon>
        <taxon>eudicotyledons</taxon>
        <taxon>Gunneridae</taxon>
        <taxon>Pentapetalae</taxon>
        <taxon>asterids</taxon>
        <taxon>campanulids</taxon>
        <taxon>Escalloniales</taxon>
        <taxon>Escalloniaceae</taxon>
        <taxon>Escallonia</taxon>
    </lineage>
</organism>
<comment type="caution">
    <text evidence="5">The sequence shown here is derived from an EMBL/GenBank/DDBJ whole genome shotgun (WGS) entry which is preliminary data.</text>
</comment>
<keyword evidence="6" id="KW-1185">Reference proteome</keyword>
<dbReference type="Gene3D" id="3.40.50.2000">
    <property type="entry name" value="Glycogen Phosphorylase B"/>
    <property type="match status" value="4"/>
</dbReference>